<reference evidence="1" key="1">
    <citation type="journal article" date="2015" name="Nature">
        <title>Complex archaea that bridge the gap between prokaryotes and eukaryotes.</title>
        <authorList>
            <person name="Spang A."/>
            <person name="Saw J.H."/>
            <person name="Jorgensen S.L."/>
            <person name="Zaremba-Niedzwiedzka K."/>
            <person name="Martijn J."/>
            <person name="Lind A.E."/>
            <person name="van Eijk R."/>
            <person name="Schleper C."/>
            <person name="Guy L."/>
            <person name="Ettema T.J."/>
        </authorList>
    </citation>
    <scope>NUCLEOTIDE SEQUENCE</scope>
</reference>
<comment type="caution">
    <text evidence="1">The sequence shown here is derived from an EMBL/GenBank/DDBJ whole genome shotgun (WGS) entry which is preliminary data.</text>
</comment>
<name>A0A0F9JH00_9ZZZZ</name>
<dbReference type="AlphaFoldDB" id="A0A0F9JH00"/>
<protein>
    <submittedName>
        <fullName evidence="1">Uncharacterized protein</fullName>
    </submittedName>
</protein>
<evidence type="ECO:0000313" key="1">
    <source>
        <dbReference type="EMBL" id="KKM05046.1"/>
    </source>
</evidence>
<sequence length="356" mass="39901">PSWVAAYLLGGAGEETYRTILHADGNGGGAFPMHVRQDGMPGYNVFTVKAQPLDRPFWVNIYRLPDGTKPPTQPDHSHAPSLGYICYMLTGDKYYAEEASFWAAYQAGGWPFKGLKWQSMSRGFAWGFRHVTDAAFILPDDHPMVAYYTRIINACLDNMTERLVKSGRKVHSPVAGVFGCSGRAYWVNALRCSTWQYAWVVWGMGNAANKGFPKAAAVRDWTAEYIIGLYTSDDEWKGPDGKIYKYDPRDALPYSTAIAAIETKVVIGKGGARETRRVGKGKGRQLDNYGEIWYYTKLNVDNSYHMPKGLTTAPDADGNWLLRPGKEGFGGGFMYWASGRRKRVATSTITRRPWRR</sequence>
<accession>A0A0F9JH00</accession>
<organism evidence="1">
    <name type="scientific">marine sediment metagenome</name>
    <dbReference type="NCBI Taxonomy" id="412755"/>
    <lineage>
        <taxon>unclassified sequences</taxon>
        <taxon>metagenomes</taxon>
        <taxon>ecological metagenomes</taxon>
    </lineage>
</organism>
<gene>
    <name evidence="1" type="ORF">LCGC14_1758090</name>
</gene>
<feature type="non-terminal residue" evidence="1">
    <location>
        <position position="1"/>
    </location>
</feature>
<dbReference type="EMBL" id="LAZR01016314">
    <property type="protein sequence ID" value="KKM05046.1"/>
    <property type="molecule type" value="Genomic_DNA"/>
</dbReference>
<proteinExistence type="predicted"/>